<dbReference type="InterPro" id="IPR027477">
    <property type="entry name" value="Succ_DH/fumarate_Rdtase_cat_sf"/>
</dbReference>
<dbReference type="Pfam" id="PF00890">
    <property type="entry name" value="FAD_binding_2"/>
    <property type="match status" value="1"/>
</dbReference>
<accession>A7HR23</accession>
<dbReference type="InterPro" id="IPR005288">
    <property type="entry name" value="NadB"/>
</dbReference>
<evidence type="ECO:0000256" key="7">
    <source>
        <dbReference type="ARBA" id="ARBA00022827"/>
    </source>
</evidence>
<dbReference type="AlphaFoldDB" id="A7HR23"/>
<dbReference type="EMBL" id="CP000774">
    <property type="protein sequence ID" value="ABS62356.1"/>
    <property type="molecule type" value="Genomic_DNA"/>
</dbReference>
<keyword evidence="7 12" id="KW-0274">FAD</keyword>
<dbReference type="EC" id="1.4.3.16" evidence="4 10"/>
<dbReference type="FunFam" id="3.90.700.10:FF:000002">
    <property type="entry name" value="L-aspartate oxidase"/>
    <property type="match status" value="1"/>
</dbReference>
<evidence type="ECO:0000256" key="6">
    <source>
        <dbReference type="ARBA" id="ARBA00022642"/>
    </source>
</evidence>
<dbReference type="RefSeq" id="WP_011995647.1">
    <property type="nucleotide sequence ID" value="NC_009719.1"/>
</dbReference>
<dbReference type="KEGG" id="pla:Plav_0733"/>
<evidence type="ECO:0000256" key="12">
    <source>
        <dbReference type="RuleBase" id="RU362049"/>
    </source>
</evidence>
<proteinExistence type="inferred from homology"/>
<dbReference type="Proteomes" id="UP000006377">
    <property type="component" value="Chromosome"/>
</dbReference>
<feature type="domain" description="FAD-dependent oxidoreductase 2 FAD-binding" evidence="13">
    <location>
        <begin position="11"/>
        <end position="384"/>
    </location>
</feature>
<dbReference type="HOGENOM" id="CLU_014312_3_2_5"/>
<evidence type="ECO:0000313" key="15">
    <source>
        <dbReference type="EMBL" id="ABS62356.1"/>
    </source>
</evidence>
<dbReference type="PRINTS" id="PR00368">
    <property type="entry name" value="FADPNR"/>
</dbReference>
<evidence type="ECO:0000256" key="5">
    <source>
        <dbReference type="ARBA" id="ARBA00022630"/>
    </source>
</evidence>
<feature type="domain" description="Fumarate reductase/succinate dehydrogenase flavoprotein-like C-terminal" evidence="14">
    <location>
        <begin position="468"/>
        <end position="513"/>
    </location>
</feature>
<evidence type="ECO:0000256" key="10">
    <source>
        <dbReference type="NCBIfam" id="TIGR00551"/>
    </source>
</evidence>
<dbReference type="eggNOG" id="COG0029">
    <property type="taxonomic scope" value="Bacteria"/>
</dbReference>
<reference evidence="15 16" key="1">
    <citation type="journal article" date="2011" name="Stand. Genomic Sci.">
        <title>Complete genome sequence of Parvibaculum lavamentivorans type strain (DS-1(T)).</title>
        <authorList>
            <person name="Schleheck D."/>
            <person name="Weiss M."/>
            <person name="Pitluck S."/>
            <person name="Bruce D."/>
            <person name="Land M.L."/>
            <person name="Han S."/>
            <person name="Saunders E."/>
            <person name="Tapia R."/>
            <person name="Detter C."/>
            <person name="Brettin T."/>
            <person name="Han J."/>
            <person name="Woyke T."/>
            <person name="Goodwin L."/>
            <person name="Pennacchio L."/>
            <person name="Nolan M."/>
            <person name="Cook A.M."/>
            <person name="Kjelleberg S."/>
            <person name="Thomas T."/>
        </authorList>
    </citation>
    <scope>NUCLEOTIDE SEQUENCE [LARGE SCALE GENOMIC DNA]</scope>
    <source>
        <strain evidence="16">DS-1 / DSM 13023 / NCIMB 13966</strain>
    </source>
</reference>
<dbReference type="InterPro" id="IPR015939">
    <property type="entry name" value="Fum_Rdtase/Succ_DH_flav-like_C"/>
</dbReference>
<dbReference type="Gene3D" id="3.50.50.60">
    <property type="entry name" value="FAD/NAD(P)-binding domain"/>
    <property type="match status" value="1"/>
</dbReference>
<evidence type="ECO:0000256" key="4">
    <source>
        <dbReference type="ARBA" id="ARBA00012173"/>
    </source>
</evidence>
<comment type="pathway">
    <text evidence="2 12">Cofactor biosynthesis; NAD(+) biosynthesis; iminoaspartate from L-aspartate (oxidase route): step 1/1.</text>
</comment>
<comment type="subcellular location">
    <subcellularLocation>
        <location evidence="12">Cytoplasm</location>
    </subcellularLocation>
</comment>
<name>A7HR23_PARL1</name>
<dbReference type="Pfam" id="PF02910">
    <property type="entry name" value="Succ_DH_flav_C"/>
    <property type="match status" value="1"/>
</dbReference>
<dbReference type="PIRSF" id="PIRSF000171">
    <property type="entry name" value="SDHA_APRA_LASPO"/>
    <property type="match status" value="1"/>
</dbReference>
<comment type="cofactor">
    <cofactor evidence="1 12">
        <name>FAD</name>
        <dbReference type="ChEBI" id="CHEBI:57692"/>
    </cofactor>
</comment>
<evidence type="ECO:0000256" key="11">
    <source>
        <dbReference type="PIRSR" id="PIRSR000171-1"/>
    </source>
</evidence>
<evidence type="ECO:0000259" key="13">
    <source>
        <dbReference type="Pfam" id="PF00890"/>
    </source>
</evidence>
<dbReference type="OrthoDB" id="9806724at2"/>
<organism evidence="15 16">
    <name type="scientific">Parvibaculum lavamentivorans (strain DS-1 / DSM 13023 / NCIMB 13966)</name>
    <dbReference type="NCBI Taxonomy" id="402881"/>
    <lineage>
        <taxon>Bacteria</taxon>
        <taxon>Pseudomonadati</taxon>
        <taxon>Pseudomonadota</taxon>
        <taxon>Alphaproteobacteria</taxon>
        <taxon>Hyphomicrobiales</taxon>
        <taxon>Parvibaculaceae</taxon>
        <taxon>Parvibaculum</taxon>
    </lineage>
</organism>
<dbReference type="STRING" id="402881.Plav_0733"/>
<dbReference type="PANTHER" id="PTHR42716">
    <property type="entry name" value="L-ASPARTATE OXIDASE"/>
    <property type="match status" value="1"/>
</dbReference>
<evidence type="ECO:0000313" key="16">
    <source>
        <dbReference type="Proteomes" id="UP000006377"/>
    </source>
</evidence>
<evidence type="ECO:0000259" key="14">
    <source>
        <dbReference type="Pfam" id="PF02910"/>
    </source>
</evidence>
<dbReference type="NCBIfam" id="NF005701">
    <property type="entry name" value="PRK07512.1"/>
    <property type="match status" value="1"/>
</dbReference>
<dbReference type="Gene3D" id="3.90.700.10">
    <property type="entry name" value="Succinate dehydrogenase/fumarate reductase flavoprotein, catalytic domain"/>
    <property type="match status" value="1"/>
</dbReference>
<dbReference type="Gene3D" id="1.20.58.100">
    <property type="entry name" value="Fumarate reductase/succinate dehydrogenase flavoprotein-like, C-terminal domain"/>
    <property type="match status" value="1"/>
</dbReference>
<comment type="catalytic activity">
    <reaction evidence="9">
        <text>L-aspartate + O2 = iminosuccinate + H2O2</text>
        <dbReference type="Rhea" id="RHEA:25876"/>
        <dbReference type="ChEBI" id="CHEBI:15379"/>
        <dbReference type="ChEBI" id="CHEBI:16240"/>
        <dbReference type="ChEBI" id="CHEBI:29991"/>
        <dbReference type="ChEBI" id="CHEBI:77875"/>
        <dbReference type="EC" id="1.4.3.16"/>
    </reaction>
    <physiologicalReaction direction="left-to-right" evidence="9">
        <dbReference type="Rhea" id="RHEA:25877"/>
    </physiologicalReaction>
</comment>
<dbReference type="GO" id="GO:0008734">
    <property type="term" value="F:L-aspartate oxidase activity"/>
    <property type="evidence" value="ECO:0007669"/>
    <property type="project" value="UniProtKB-UniRule"/>
</dbReference>
<gene>
    <name evidence="15" type="ordered locus">Plav_0733</name>
</gene>
<feature type="active site" description="Proton acceptor" evidence="11">
    <location>
        <position position="284"/>
    </location>
</feature>
<dbReference type="SUPFAM" id="SSF46977">
    <property type="entry name" value="Succinate dehydrogenase/fumarate reductase flavoprotein C-terminal domain"/>
    <property type="match status" value="1"/>
</dbReference>
<evidence type="ECO:0000256" key="2">
    <source>
        <dbReference type="ARBA" id="ARBA00004950"/>
    </source>
</evidence>
<dbReference type="SUPFAM" id="SSF56425">
    <property type="entry name" value="Succinate dehydrogenase/fumarate reductase flavoprotein, catalytic domain"/>
    <property type="match status" value="1"/>
</dbReference>
<comment type="function">
    <text evidence="12">Catalyzes the oxidation of L-aspartate to iminoaspartate.</text>
</comment>
<dbReference type="GO" id="GO:0005737">
    <property type="term" value="C:cytoplasm"/>
    <property type="evidence" value="ECO:0007669"/>
    <property type="project" value="UniProtKB-SubCell"/>
</dbReference>
<keyword evidence="16" id="KW-1185">Reference proteome</keyword>
<dbReference type="NCBIfam" id="TIGR00551">
    <property type="entry name" value="nadB"/>
    <property type="match status" value="1"/>
</dbReference>
<comment type="similarity">
    <text evidence="3 12">Belongs to the FAD-dependent oxidoreductase 2 family. NadB subfamily.</text>
</comment>
<dbReference type="PANTHER" id="PTHR42716:SF2">
    <property type="entry name" value="L-ASPARTATE OXIDASE, CHLOROPLASTIC"/>
    <property type="match status" value="1"/>
</dbReference>
<evidence type="ECO:0000256" key="8">
    <source>
        <dbReference type="ARBA" id="ARBA00023002"/>
    </source>
</evidence>
<dbReference type="InterPro" id="IPR037099">
    <property type="entry name" value="Fum_R/Succ_DH_flav-like_C_sf"/>
</dbReference>
<dbReference type="SUPFAM" id="SSF51905">
    <property type="entry name" value="FAD/NAD(P)-binding domain"/>
    <property type="match status" value="1"/>
</dbReference>
<dbReference type="InterPro" id="IPR003953">
    <property type="entry name" value="FAD-dep_OxRdtase_2_FAD-bd"/>
</dbReference>
<sequence>MAQGNIVDAGDVLIVGAGLAGLFTALKLSPRPVTVLAGAPIGDGASSAWAQGGIAAAIEPGDTAEAHAADTIAAGAGTVDEEAALSIAREAALRIEDLLKLGVPFDRDIEGKLSAGREAAHSHRRIVRVKGDQAGKAIMQALVAAVRATPSIRVMEGLSAYELAIENGRAAGVFARPAHAATAPQPLFIKARAVVLASGGVGQLFAVTTNPPQARGEGVAMAARAGALIADPEFVQFHPTAIASTRDPAPLVTEALRGEGAILIDNMGRRFMPSIHADAELAPRDIVARAIFREIEAGRGAFLDARAALGEKFAATFPTVYETCMSLGIDPARQPIPVAPAAHYHMGGIHVDARGRSSIEGLWACGEVASTGMHGANRLASNSLLEAIVFGARIATDIDGCVPGARAGAHVAPPVLASAAIPDAPMLAQLRQIMTAHVGVERNAGGLAFALGEIARLERAAGPASLFGNIATTAKLVTAAAYAREESRGGHYRSDFASPRAPWRHRTFITLKEAARIADAAIAEAPAAGAAEIQACL</sequence>
<dbReference type="InterPro" id="IPR036188">
    <property type="entry name" value="FAD/NAD-bd_sf"/>
</dbReference>
<keyword evidence="6 12" id="KW-0662">Pyridine nucleotide biosynthesis</keyword>
<protein>
    <recommendedName>
        <fullName evidence="4 10">L-aspartate oxidase</fullName>
        <ecNumber evidence="4 10">1.4.3.16</ecNumber>
    </recommendedName>
</protein>
<keyword evidence="5 12" id="KW-0285">Flavoprotein</keyword>
<dbReference type="GO" id="GO:0034628">
    <property type="term" value="P:'de novo' NAD+ biosynthetic process from L-aspartate"/>
    <property type="evidence" value="ECO:0007669"/>
    <property type="project" value="TreeGrafter"/>
</dbReference>
<dbReference type="UniPathway" id="UPA00253">
    <property type="reaction ID" value="UER00326"/>
</dbReference>
<evidence type="ECO:0000256" key="3">
    <source>
        <dbReference type="ARBA" id="ARBA00008562"/>
    </source>
</evidence>
<evidence type="ECO:0000256" key="9">
    <source>
        <dbReference type="ARBA" id="ARBA00048305"/>
    </source>
</evidence>
<keyword evidence="8 12" id="KW-0560">Oxidoreductase</keyword>
<evidence type="ECO:0000256" key="1">
    <source>
        <dbReference type="ARBA" id="ARBA00001974"/>
    </source>
</evidence>